<sequence length="147" mass="16259">MQVADTPARRNEYGALKDMPTELRTLAQELLSKAIAAKKLAAPYHDMALHKRHGYLGRCLNYDYYDVAESCILVQQRETERTKYGSSPIKNYFIIRRCGRGVTVIDAPKATVVKLAKISTGLGQVIQTITGKAKKPLTVMARAGHPG</sequence>
<accession>A0ABN6PS61</accession>
<evidence type="ECO:0000313" key="2">
    <source>
        <dbReference type="Proteomes" id="UP001057498"/>
    </source>
</evidence>
<dbReference type="RefSeq" id="WP_251970416.1">
    <property type="nucleotide sequence ID" value="NZ_AP025730.1"/>
</dbReference>
<name>A0ABN6PS61_9BURK</name>
<dbReference type="Proteomes" id="UP001057498">
    <property type="component" value="Chromosome"/>
</dbReference>
<gene>
    <name evidence="1" type="ORF">CATMQ487_41720</name>
</gene>
<dbReference type="EMBL" id="AP025730">
    <property type="protein sequence ID" value="BDI07202.1"/>
    <property type="molecule type" value="Genomic_DNA"/>
</dbReference>
<reference evidence="1" key="1">
    <citation type="submission" date="2022-04" db="EMBL/GenBank/DDBJ databases">
        <title>Whole genome sequence of Sphaerotilus sp. FB-5.</title>
        <authorList>
            <person name="Takeda M."/>
            <person name="Narihara S."/>
            <person name="Akimoto M."/>
            <person name="Akimoto R."/>
            <person name="Nishiyashiki S."/>
            <person name="Murakami T."/>
        </authorList>
    </citation>
    <scope>NUCLEOTIDE SEQUENCE</scope>
    <source>
        <strain evidence="1">FB-5</strain>
    </source>
</reference>
<proteinExistence type="predicted"/>
<keyword evidence="2" id="KW-1185">Reference proteome</keyword>
<protein>
    <submittedName>
        <fullName evidence="1">Uncharacterized protein</fullName>
    </submittedName>
</protein>
<organism evidence="1 2">
    <name type="scientific">Sphaerotilus microaerophilus</name>
    <dbReference type="NCBI Taxonomy" id="2914710"/>
    <lineage>
        <taxon>Bacteria</taxon>
        <taxon>Pseudomonadati</taxon>
        <taxon>Pseudomonadota</taxon>
        <taxon>Betaproteobacteria</taxon>
        <taxon>Burkholderiales</taxon>
        <taxon>Sphaerotilaceae</taxon>
        <taxon>Sphaerotilus</taxon>
    </lineage>
</organism>
<evidence type="ECO:0000313" key="1">
    <source>
        <dbReference type="EMBL" id="BDI07202.1"/>
    </source>
</evidence>